<protein>
    <recommendedName>
        <fullName evidence="1">Vacuolar ATPase assembly protein VMA22</fullName>
    </recommendedName>
</protein>
<dbReference type="PANTHER" id="PTHR31996">
    <property type="entry name" value="COILED-COIL DOMAIN-CONTAINING PROTEIN 115"/>
    <property type="match status" value="1"/>
</dbReference>
<keyword evidence="4" id="KW-1185">Reference proteome</keyword>
<proteinExistence type="predicted"/>
<evidence type="ECO:0000313" key="3">
    <source>
        <dbReference type="EMBL" id="KXZ41153.1"/>
    </source>
</evidence>
<gene>
    <name evidence="3" type="ORF">GPECTOR_718g873</name>
</gene>
<dbReference type="STRING" id="33097.A0A150FU45"/>
<dbReference type="AlphaFoldDB" id="A0A150FU45"/>
<evidence type="ECO:0000313" key="4">
    <source>
        <dbReference type="Proteomes" id="UP000075714"/>
    </source>
</evidence>
<dbReference type="PANTHER" id="PTHR31996:SF2">
    <property type="entry name" value="COILED-COIL DOMAIN-CONTAINING PROTEIN 115"/>
    <property type="match status" value="1"/>
</dbReference>
<sequence length="114" mass="11896">MTRAHPATANDADLDRAEREFVKSMDAIQEYLQLQVKLQEQLKQGLLSLARAKYSMGPIGQAHYDADMRATTRVAVTAAAVGAAGAAAAPASPAGTGDDDCATGKEGPEHGDLE</sequence>
<feature type="compositionally biased region" description="Low complexity" evidence="2">
    <location>
        <begin position="86"/>
        <end position="96"/>
    </location>
</feature>
<feature type="region of interest" description="Disordered" evidence="2">
    <location>
        <begin position="86"/>
        <end position="114"/>
    </location>
</feature>
<accession>A0A150FU45</accession>
<feature type="compositionally biased region" description="Basic and acidic residues" evidence="2">
    <location>
        <begin position="102"/>
        <end position="114"/>
    </location>
</feature>
<evidence type="ECO:0000256" key="1">
    <source>
        <dbReference type="ARBA" id="ARBA00093634"/>
    </source>
</evidence>
<name>A0A150FU45_GONPE</name>
<dbReference type="Pfam" id="PF21730">
    <property type="entry name" value="Vma22_CCDC115"/>
    <property type="match status" value="1"/>
</dbReference>
<evidence type="ECO:0000256" key="2">
    <source>
        <dbReference type="SAM" id="MobiDB-lite"/>
    </source>
</evidence>
<dbReference type="Proteomes" id="UP000075714">
    <property type="component" value="Unassembled WGS sequence"/>
</dbReference>
<dbReference type="InterPro" id="IPR040357">
    <property type="entry name" value="Vma22/CCDC115"/>
</dbReference>
<dbReference type="GO" id="GO:0070072">
    <property type="term" value="P:vacuolar proton-transporting V-type ATPase complex assembly"/>
    <property type="evidence" value="ECO:0007669"/>
    <property type="project" value="InterPro"/>
</dbReference>
<comment type="caution">
    <text evidence="3">The sequence shown here is derived from an EMBL/GenBank/DDBJ whole genome shotgun (WGS) entry which is preliminary data.</text>
</comment>
<dbReference type="EMBL" id="LSYV01000714">
    <property type="protein sequence ID" value="KXZ41153.1"/>
    <property type="molecule type" value="Genomic_DNA"/>
</dbReference>
<dbReference type="GO" id="GO:0051082">
    <property type="term" value="F:unfolded protein binding"/>
    <property type="evidence" value="ECO:0007669"/>
    <property type="project" value="TreeGrafter"/>
</dbReference>
<reference evidence="4" key="1">
    <citation type="journal article" date="2016" name="Nat. Commun.">
        <title>The Gonium pectorale genome demonstrates co-option of cell cycle regulation during the evolution of multicellularity.</title>
        <authorList>
            <person name="Hanschen E.R."/>
            <person name="Marriage T.N."/>
            <person name="Ferris P.J."/>
            <person name="Hamaji T."/>
            <person name="Toyoda A."/>
            <person name="Fujiyama A."/>
            <person name="Neme R."/>
            <person name="Noguchi H."/>
            <person name="Minakuchi Y."/>
            <person name="Suzuki M."/>
            <person name="Kawai-Toyooka H."/>
            <person name="Smith D.R."/>
            <person name="Sparks H."/>
            <person name="Anderson J."/>
            <person name="Bakaric R."/>
            <person name="Luria V."/>
            <person name="Karger A."/>
            <person name="Kirschner M.W."/>
            <person name="Durand P.M."/>
            <person name="Michod R.E."/>
            <person name="Nozaki H."/>
            <person name="Olson B.J."/>
        </authorList>
    </citation>
    <scope>NUCLEOTIDE SEQUENCE [LARGE SCALE GENOMIC DNA]</scope>
    <source>
        <strain evidence="4">NIES-2863</strain>
    </source>
</reference>
<organism evidence="3 4">
    <name type="scientific">Gonium pectorale</name>
    <name type="common">Green alga</name>
    <dbReference type="NCBI Taxonomy" id="33097"/>
    <lineage>
        <taxon>Eukaryota</taxon>
        <taxon>Viridiplantae</taxon>
        <taxon>Chlorophyta</taxon>
        <taxon>core chlorophytes</taxon>
        <taxon>Chlorophyceae</taxon>
        <taxon>CS clade</taxon>
        <taxon>Chlamydomonadales</taxon>
        <taxon>Volvocaceae</taxon>
        <taxon>Gonium</taxon>
    </lineage>
</organism>